<evidence type="ECO:0000313" key="3">
    <source>
        <dbReference type="Proteomes" id="UP000811246"/>
    </source>
</evidence>
<dbReference type="Proteomes" id="UP000811246">
    <property type="component" value="Chromosome 7"/>
</dbReference>
<name>A0A922JJM8_CARIL</name>
<proteinExistence type="predicted"/>
<dbReference type="AlphaFoldDB" id="A0A922JJM8"/>
<comment type="caution">
    <text evidence="2">The sequence shown here is derived from an EMBL/GenBank/DDBJ whole genome shotgun (WGS) entry which is preliminary data.</text>
</comment>
<sequence length="52" mass="5922">MKLTVIVILKYVFTGLLEVVRHCTYVGLADDISAVLQHDTHLYLAFVVNLIY</sequence>
<evidence type="ECO:0000256" key="1">
    <source>
        <dbReference type="SAM" id="SignalP"/>
    </source>
</evidence>
<reference evidence="2" key="1">
    <citation type="submission" date="2021-01" db="EMBL/GenBank/DDBJ databases">
        <authorList>
            <person name="Lovell J.T."/>
            <person name="Bentley N."/>
            <person name="Bhattarai G."/>
            <person name="Jenkins J.W."/>
            <person name="Sreedasyam A."/>
            <person name="Alarcon Y."/>
            <person name="Bock C."/>
            <person name="Boston L."/>
            <person name="Carlson J."/>
            <person name="Cervantes K."/>
            <person name="Clermont K."/>
            <person name="Krom N."/>
            <person name="Kubenka K."/>
            <person name="Mamidi S."/>
            <person name="Mattison C."/>
            <person name="Monteros M."/>
            <person name="Pisani C."/>
            <person name="Plott C."/>
            <person name="Rajasekar S."/>
            <person name="Rhein H.S."/>
            <person name="Rohla C."/>
            <person name="Song M."/>
            <person name="Hilaire R.S."/>
            <person name="Shu S."/>
            <person name="Wells L."/>
            <person name="Wang X."/>
            <person name="Webber J."/>
            <person name="Heerema R.J."/>
            <person name="Klein P."/>
            <person name="Conner P."/>
            <person name="Grauke L."/>
            <person name="Grimwood J."/>
            <person name="Schmutz J."/>
            <person name="Randall J.J."/>
        </authorList>
    </citation>
    <scope>NUCLEOTIDE SEQUENCE</scope>
    <source>
        <tissue evidence="2">Leaf</tissue>
    </source>
</reference>
<gene>
    <name evidence="2" type="ORF">I3842_07G236800</name>
</gene>
<evidence type="ECO:0000313" key="2">
    <source>
        <dbReference type="EMBL" id="KAG6706749.1"/>
    </source>
</evidence>
<accession>A0A922JJM8</accession>
<protein>
    <submittedName>
        <fullName evidence="2">Uncharacterized protein</fullName>
    </submittedName>
</protein>
<dbReference type="EMBL" id="CM031831">
    <property type="protein sequence ID" value="KAG6706749.1"/>
    <property type="molecule type" value="Genomic_DNA"/>
</dbReference>
<organism evidence="2 3">
    <name type="scientific">Carya illinoinensis</name>
    <name type="common">Pecan</name>
    <dbReference type="NCBI Taxonomy" id="32201"/>
    <lineage>
        <taxon>Eukaryota</taxon>
        <taxon>Viridiplantae</taxon>
        <taxon>Streptophyta</taxon>
        <taxon>Embryophyta</taxon>
        <taxon>Tracheophyta</taxon>
        <taxon>Spermatophyta</taxon>
        <taxon>Magnoliopsida</taxon>
        <taxon>eudicotyledons</taxon>
        <taxon>Gunneridae</taxon>
        <taxon>Pentapetalae</taxon>
        <taxon>rosids</taxon>
        <taxon>fabids</taxon>
        <taxon>Fagales</taxon>
        <taxon>Juglandaceae</taxon>
        <taxon>Carya</taxon>
    </lineage>
</organism>
<feature type="chain" id="PRO_5037893592" evidence="1">
    <location>
        <begin position="18"/>
        <end position="52"/>
    </location>
</feature>
<keyword evidence="1" id="KW-0732">Signal</keyword>
<feature type="signal peptide" evidence="1">
    <location>
        <begin position="1"/>
        <end position="17"/>
    </location>
</feature>